<evidence type="ECO:0000313" key="1">
    <source>
        <dbReference type="EMBL" id="MDY7226989.1"/>
    </source>
</evidence>
<accession>A0ABU5H1H7</accession>
<evidence type="ECO:0000313" key="2">
    <source>
        <dbReference type="Proteomes" id="UP001291309"/>
    </source>
</evidence>
<dbReference type="SUPFAM" id="SSF81301">
    <property type="entry name" value="Nucleotidyltransferase"/>
    <property type="match status" value="1"/>
</dbReference>
<name>A0ABU5H1H7_9BACT</name>
<sequence length="350" mass="38334">MTRVGARAFLALLRSWPESPGGAPPAQAEALVRAASRHGLAGFAAHALERAGWTLPEGAREVLRRESLSSAARAIRVNALLMRSLDALAAVGVVPVVLKGTALARRFYPEPFHRATTDVDLLVAHEQVEASARALEGLGLARAPERPGHGGEHSHHLEFQGAAGLVELHFRALAGYGQALEADALLAHAEEAELEGRRVRYLRAEDELVYLSLHASNHLLQRLSWLFDLKLLVLARPQLSGSRVVEVARDTAFPHLAWYALEAAHRLLGAPVPPEVLAELAPPRWQRLLASRFFSEERLLETRLVKHRAEWAAAKVLLAPRAGPMARYGLWRLREAARARLSGAGRRDVP</sequence>
<keyword evidence="2" id="KW-1185">Reference proteome</keyword>
<protein>
    <submittedName>
        <fullName evidence="1">Nucleotidyltransferase family protein</fullName>
    </submittedName>
</protein>
<dbReference type="InterPro" id="IPR039498">
    <property type="entry name" value="NTP_transf_5"/>
</dbReference>
<reference evidence="1 2" key="1">
    <citation type="submission" date="2023-12" db="EMBL/GenBank/DDBJ databases">
        <title>the genome sequence of Hyalangium sp. s54d21.</title>
        <authorList>
            <person name="Zhang X."/>
        </authorList>
    </citation>
    <scope>NUCLEOTIDE SEQUENCE [LARGE SCALE GENOMIC DNA]</scope>
    <source>
        <strain evidence="2">s54d21</strain>
    </source>
</reference>
<organism evidence="1 2">
    <name type="scientific">Hyalangium rubrum</name>
    <dbReference type="NCBI Taxonomy" id="3103134"/>
    <lineage>
        <taxon>Bacteria</taxon>
        <taxon>Pseudomonadati</taxon>
        <taxon>Myxococcota</taxon>
        <taxon>Myxococcia</taxon>
        <taxon>Myxococcales</taxon>
        <taxon>Cystobacterineae</taxon>
        <taxon>Archangiaceae</taxon>
        <taxon>Hyalangium</taxon>
    </lineage>
</organism>
<dbReference type="InterPro" id="IPR043519">
    <property type="entry name" value="NT_sf"/>
</dbReference>
<dbReference type="Gene3D" id="3.30.460.40">
    <property type="match status" value="1"/>
</dbReference>
<dbReference type="Proteomes" id="UP001291309">
    <property type="component" value="Unassembled WGS sequence"/>
</dbReference>
<proteinExistence type="predicted"/>
<comment type="caution">
    <text evidence="1">The sequence shown here is derived from an EMBL/GenBank/DDBJ whole genome shotgun (WGS) entry which is preliminary data.</text>
</comment>
<gene>
    <name evidence="1" type="ORF">SYV04_11335</name>
</gene>
<dbReference type="Pfam" id="PF14907">
    <property type="entry name" value="NTP_transf_5"/>
    <property type="match status" value="1"/>
</dbReference>
<dbReference type="EMBL" id="JAXIVS010000003">
    <property type="protein sequence ID" value="MDY7226989.1"/>
    <property type="molecule type" value="Genomic_DNA"/>
</dbReference>
<dbReference type="RefSeq" id="WP_321545709.1">
    <property type="nucleotide sequence ID" value="NZ_JAXIVS010000003.1"/>
</dbReference>